<keyword evidence="3" id="KW-1185">Reference proteome</keyword>
<comment type="caution">
    <text evidence="2">The sequence shown here is derived from an EMBL/GenBank/DDBJ whole genome shotgun (WGS) entry which is preliminary data.</text>
</comment>
<dbReference type="AlphaFoldDB" id="A0A699YL42"/>
<sequence length="243" mass="25023">MGTAQVKGGWIGGVRVGQGGAGEAWWCVTVGRGQGEAGAGGSVDVVRMGGDALLLGSVLGAITEERTHFDAWMSVEKNTVLAKLGRAVDDDAAWESSVDDDDEDGLVTGFAGQAKVGAVAGRAVLGSTPELGSEGEQLLPRLTAVSQGLVPLKGVPEPVEVMQVKDAAVMNVLAIKGVETVKKFVKGAEALFLKHYKSVRAVHDHPPHPPQARSPATAWCPASSGPTPLAAQPCHTPEYTGST</sequence>
<dbReference type="EMBL" id="BLLF01000107">
    <property type="protein sequence ID" value="GFH07636.1"/>
    <property type="molecule type" value="Genomic_DNA"/>
</dbReference>
<dbReference type="Proteomes" id="UP000485058">
    <property type="component" value="Unassembled WGS sequence"/>
</dbReference>
<accession>A0A699YL42</accession>
<proteinExistence type="predicted"/>
<gene>
    <name evidence="2" type="ORF">HaLaN_02466</name>
</gene>
<evidence type="ECO:0000313" key="2">
    <source>
        <dbReference type="EMBL" id="GFH07636.1"/>
    </source>
</evidence>
<reference evidence="2 3" key="1">
    <citation type="submission" date="2020-02" db="EMBL/GenBank/DDBJ databases">
        <title>Draft genome sequence of Haematococcus lacustris strain NIES-144.</title>
        <authorList>
            <person name="Morimoto D."/>
            <person name="Nakagawa S."/>
            <person name="Yoshida T."/>
            <person name="Sawayama S."/>
        </authorList>
    </citation>
    <scope>NUCLEOTIDE SEQUENCE [LARGE SCALE GENOMIC DNA]</scope>
    <source>
        <strain evidence="2 3">NIES-144</strain>
    </source>
</reference>
<protein>
    <submittedName>
        <fullName evidence="2">Uncharacterized protein</fullName>
    </submittedName>
</protein>
<feature type="region of interest" description="Disordered" evidence="1">
    <location>
        <begin position="204"/>
        <end position="243"/>
    </location>
</feature>
<evidence type="ECO:0000313" key="3">
    <source>
        <dbReference type="Proteomes" id="UP000485058"/>
    </source>
</evidence>
<name>A0A699YL42_HAELA</name>
<organism evidence="2 3">
    <name type="scientific">Haematococcus lacustris</name>
    <name type="common">Green alga</name>
    <name type="synonym">Haematococcus pluvialis</name>
    <dbReference type="NCBI Taxonomy" id="44745"/>
    <lineage>
        <taxon>Eukaryota</taxon>
        <taxon>Viridiplantae</taxon>
        <taxon>Chlorophyta</taxon>
        <taxon>core chlorophytes</taxon>
        <taxon>Chlorophyceae</taxon>
        <taxon>CS clade</taxon>
        <taxon>Chlamydomonadales</taxon>
        <taxon>Haematococcaceae</taxon>
        <taxon>Haematococcus</taxon>
    </lineage>
</organism>
<evidence type="ECO:0000256" key="1">
    <source>
        <dbReference type="SAM" id="MobiDB-lite"/>
    </source>
</evidence>